<keyword evidence="3" id="KW-1133">Transmembrane helix</keyword>
<dbReference type="InterPro" id="IPR009835">
    <property type="entry name" value="SrtB"/>
</dbReference>
<dbReference type="NCBIfam" id="TIGR03064">
    <property type="entry name" value="sortase_srtB"/>
    <property type="match status" value="1"/>
</dbReference>
<evidence type="ECO:0000256" key="2">
    <source>
        <dbReference type="PIRSR" id="PIRSR605754-1"/>
    </source>
</evidence>
<dbReference type="Pfam" id="PF04203">
    <property type="entry name" value="Sortase"/>
    <property type="match status" value="1"/>
</dbReference>
<dbReference type="KEGG" id="qdo:H9Q78_13865"/>
<dbReference type="GO" id="GO:0016787">
    <property type="term" value="F:hydrolase activity"/>
    <property type="evidence" value="ECO:0007669"/>
    <property type="project" value="UniProtKB-KW"/>
</dbReference>
<dbReference type="AlphaFoldDB" id="A0A7G9G8F3"/>
<dbReference type="CDD" id="cd05826">
    <property type="entry name" value="Sortase_B"/>
    <property type="match status" value="1"/>
</dbReference>
<keyword evidence="3" id="KW-0472">Membrane</keyword>
<feature type="active site" description="Proton donor/acceptor" evidence="2">
    <location>
        <position position="134"/>
    </location>
</feature>
<gene>
    <name evidence="4" type="primary">srtB</name>
    <name evidence="4" type="ORF">H9Q78_13865</name>
</gene>
<feature type="transmembrane region" description="Helical" evidence="3">
    <location>
        <begin position="12"/>
        <end position="35"/>
    </location>
</feature>
<dbReference type="InterPro" id="IPR005754">
    <property type="entry name" value="Sortase"/>
</dbReference>
<sequence>MQAAARTARAGNHILNAAAALLILILLLYGGYSLWDTVMVYQGAFAGEELLQYKPEGNQQENSTLEDLQEINPDVRAWLTVDGTHIDYPVVQGETNMEYINKDVFGEFSLSGSVFLDCRNQSDFSDGYNLLYGHHMDNGGIFSDVAEFTGQDYFKSHRTGTLYLSDETHSFLIFACVKTDAFDSLIFNPDGQEGQMDIFLAYIRENAVQYREIGVTASDPIIGLSTCAEAETNGRVIIFGRIEE</sequence>
<keyword evidence="3" id="KW-0812">Transmembrane</keyword>
<keyword evidence="5" id="KW-1185">Reference proteome</keyword>
<feature type="active site" description="Acyl-thioester intermediate" evidence="2">
    <location>
        <position position="227"/>
    </location>
</feature>
<reference evidence="4 5" key="1">
    <citation type="submission" date="2020-08" db="EMBL/GenBank/DDBJ databases">
        <authorList>
            <person name="Liu C."/>
            <person name="Sun Q."/>
        </authorList>
    </citation>
    <scope>NUCLEOTIDE SEQUENCE [LARGE SCALE GENOMIC DNA]</scope>
    <source>
        <strain evidence="4 5">NSJ-38</strain>
    </source>
</reference>
<organism evidence="4 5">
    <name type="scientific">Qiania dongpingensis</name>
    <dbReference type="NCBI Taxonomy" id="2763669"/>
    <lineage>
        <taxon>Bacteria</taxon>
        <taxon>Bacillati</taxon>
        <taxon>Bacillota</taxon>
        <taxon>Clostridia</taxon>
        <taxon>Lachnospirales</taxon>
        <taxon>Lachnospiraceae</taxon>
        <taxon>Qiania</taxon>
    </lineage>
</organism>
<accession>A0A7G9G8F3</accession>
<dbReference type="EC" id="3.4.22.71" evidence="4"/>
<dbReference type="EMBL" id="CP060634">
    <property type="protein sequence ID" value="QNM07085.1"/>
    <property type="molecule type" value="Genomic_DNA"/>
</dbReference>
<evidence type="ECO:0000313" key="5">
    <source>
        <dbReference type="Proteomes" id="UP000515823"/>
    </source>
</evidence>
<dbReference type="Proteomes" id="UP000515823">
    <property type="component" value="Chromosome"/>
</dbReference>
<dbReference type="SUPFAM" id="SSF63817">
    <property type="entry name" value="Sortase"/>
    <property type="match status" value="1"/>
</dbReference>
<protein>
    <submittedName>
        <fullName evidence="4">Class B sortase</fullName>
        <ecNumber evidence="4">3.4.22.71</ecNumber>
    </submittedName>
</protein>
<proteinExistence type="predicted"/>
<keyword evidence="1 4" id="KW-0378">Hydrolase</keyword>
<name>A0A7G9G8F3_9FIRM</name>
<evidence type="ECO:0000313" key="4">
    <source>
        <dbReference type="EMBL" id="QNM07085.1"/>
    </source>
</evidence>
<dbReference type="InterPro" id="IPR023365">
    <property type="entry name" value="Sortase_dom-sf"/>
</dbReference>
<evidence type="ECO:0000256" key="3">
    <source>
        <dbReference type="SAM" id="Phobius"/>
    </source>
</evidence>
<evidence type="ECO:0000256" key="1">
    <source>
        <dbReference type="ARBA" id="ARBA00022801"/>
    </source>
</evidence>
<dbReference type="Gene3D" id="2.40.260.10">
    <property type="entry name" value="Sortase"/>
    <property type="match status" value="1"/>
</dbReference>